<sequence length="67" mass="7195">MKVIPNLNEVELVAAEPVSTGRAVCPQCVFHYPTHDGFVGNCMTSSFECVNGGIGNLIWKEKANAEA</sequence>
<name>A0A2S1PFP6_9CAUD</name>
<dbReference type="EMBL" id="MH179473">
    <property type="protein sequence ID" value="AWH15388.1"/>
    <property type="molecule type" value="Genomic_DNA"/>
</dbReference>
<evidence type="ECO:0000313" key="1">
    <source>
        <dbReference type="EMBL" id="AWH15388.1"/>
    </source>
</evidence>
<keyword evidence="2" id="KW-1185">Reference proteome</keyword>
<dbReference type="RefSeq" id="YP_009801253.1">
    <property type="nucleotide sequence ID" value="NC_047966.1"/>
</dbReference>
<protein>
    <submittedName>
        <fullName evidence="1">Uncharacterized protein</fullName>
    </submittedName>
</protein>
<accession>A0A2S1PFP6</accession>
<proteinExistence type="predicted"/>
<organism evidence="1 2">
    <name type="scientific">Aeromonas phage 25AhydR2PP</name>
    <dbReference type="NCBI Taxonomy" id="2163976"/>
    <lineage>
        <taxon>Viruses</taxon>
        <taxon>Duplodnaviria</taxon>
        <taxon>Heunggongvirae</taxon>
        <taxon>Uroviricota</taxon>
        <taxon>Caudoviricetes</taxon>
        <taxon>Autographivirales</taxon>
        <taxon>Autonotataviridae</taxon>
        <taxon>Aerosvirus</taxon>
        <taxon>Aerosvirus av25AhydR2PP</taxon>
    </lineage>
</organism>
<evidence type="ECO:0000313" key="2">
    <source>
        <dbReference type="Proteomes" id="UP000246930"/>
    </source>
</evidence>
<reference evidence="1" key="1">
    <citation type="submission" date="2018-03" db="EMBL/GenBank/DDBJ databases">
        <title>Complete genome sequences of new Aeromonas and Pseudomonas phages promising in phage therapy dedicated to aquaculture.</title>
        <authorList>
            <person name="Kolsut J."/>
            <person name="Wojcik E."/>
            <person name="Wojtasik A."/>
            <person name="Dastych J."/>
        </authorList>
    </citation>
    <scope>NUCLEOTIDE SEQUENCE [LARGE SCALE GENOMIC DNA]</scope>
</reference>
<dbReference type="KEGG" id="vg:54991764"/>
<dbReference type="Proteomes" id="UP000246930">
    <property type="component" value="Segment"/>
</dbReference>
<dbReference type="GeneID" id="54991764"/>